<comment type="pathway">
    <text evidence="10">Cell wall biogenesis; peptidoglycan biosynthesis.</text>
</comment>
<dbReference type="PRINTS" id="PR01806">
    <property type="entry name" value="VIRFACTRMVIN"/>
</dbReference>
<feature type="transmembrane region" description="Helical" evidence="10">
    <location>
        <begin position="24"/>
        <end position="43"/>
    </location>
</feature>
<keyword evidence="2 10" id="KW-1003">Cell membrane</keyword>
<dbReference type="GO" id="GO:0008360">
    <property type="term" value="P:regulation of cell shape"/>
    <property type="evidence" value="ECO:0007669"/>
    <property type="project" value="UniProtKB-KW"/>
</dbReference>
<evidence type="ECO:0000256" key="8">
    <source>
        <dbReference type="ARBA" id="ARBA00060041"/>
    </source>
</evidence>
<dbReference type="RefSeq" id="WP_005870373.1">
    <property type="nucleotide sequence ID" value="NZ_ACYG01000019.1"/>
</dbReference>
<comment type="caution">
    <text evidence="11">The sequence shown here is derived from an EMBL/GenBank/DDBJ whole genome shotgun (WGS) entry which is preliminary data.</text>
</comment>
<evidence type="ECO:0000256" key="3">
    <source>
        <dbReference type="ARBA" id="ARBA00022692"/>
    </source>
</evidence>
<keyword evidence="4 10" id="KW-0133">Cell shape</keyword>
<dbReference type="Proteomes" id="UP000005709">
    <property type="component" value="Unassembled WGS sequence"/>
</dbReference>
<dbReference type="CDD" id="cd13123">
    <property type="entry name" value="MATE_MurJ_like"/>
    <property type="match status" value="1"/>
</dbReference>
<dbReference type="eggNOG" id="COG0728">
    <property type="taxonomic scope" value="Bacteria"/>
</dbReference>
<dbReference type="PANTHER" id="PTHR47019:SF1">
    <property type="entry name" value="LIPID II FLIPPASE MURJ"/>
    <property type="match status" value="1"/>
</dbReference>
<sequence length="465" mass="50615">MLRGFFTNSAGTLVSRVLGFVRDLLTASVLGAGIYSDLFFVAFKLPNLFRRLFGEGAFTQAFLPSFTAARKKGIFAAAVLIKFSIFIALLTALVLLAAPVFTKVLAYGFSAEQIGLAVPYVRINFFYLTFIFVVTLFASLLQYRDHFATTAFSTALLNLSMIAALLLARGKDGATAVLYLSFGVVAGGLLQLAVHVYALKFTGMLRVLTGGFARLARGDKAQTQGFYKNFFAGVLGASALQLSSFIDTFFASFLASGSISYLYYANRIFQLPLALFAIALSTAIFPRMSKFVKAHDDAQALALVERGFYFLLALLGLSAIGGVMLRNEITQLLFERGEFTRQNSIECAAVLGAYMVGLVPFGLSRIFSHWLYANMKQKLSAKISIWCVFINVALCALFFKPFGAVGLAFASTITGAFLLGFNLYFFGFNNFLAIIRAKKIIAIAALCAGEAAILYILKGLYYGNL</sequence>
<feature type="transmembrane region" description="Helical" evidence="10">
    <location>
        <begin position="440"/>
        <end position="457"/>
    </location>
</feature>
<evidence type="ECO:0000256" key="1">
    <source>
        <dbReference type="ARBA" id="ARBA00004651"/>
    </source>
</evidence>
<dbReference type="GO" id="GO:0015648">
    <property type="term" value="F:lipid-linked peptidoglycan transporter activity"/>
    <property type="evidence" value="ECO:0007669"/>
    <property type="project" value="UniProtKB-UniRule"/>
</dbReference>
<keyword evidence="10" id="KW-0813">Transport</keyword>
<comment type="similarity">
    <text evidence="9 10">Belongs to the MurJ/MviN family.</text>
</comment>
<dbReference type="GO" id="GO:0005886">
    <property type="term" value="C:plasma membrane"/>
    <property type="evidence" value="ECO:0007669"/>
    <property type="project" value="UniProtKB-SubCell"/>
</dbReference>
<dbReference type="UniPathway" id="UPA00219"/>
<keyword evidence="6 10" id="KW-1133">Transmembrane helix</keyword>
<dbReference type="InterPro" id="IPR051050">
    <property type="entry name" value="Lipid_II_flippase_MurJ/MviN"/>
</dbReference>
<dbReference type="GO" id="GO:0009252">
    <property type="term" value="P:peptidoglycan biosynthetic process"/>
    <property type="evidence" value="ECO:0007669"/>
    <property type="project" value="UniProtKB-UniRule"/>
</dbReference>
<feature type="transmembrane region" description="Helical" evidence="10">
    <location>
        <begin position="405"/>
        <end position="428"/>
    </location>
</feature>
<feature type="transmembrane region" description="Helical" evidence="10">
    <location>
        <begin position="379"/>
        <end position="399"/>
    </location>
</feature>
<dbReference type="EMBL" id="ACYG01000019">
    <property type="protein sequence ID" value="EEV18087.1"/>
    <property type="molecule type" value="Genomic_DNA"/>
</dbReference>
<comment type="function">
    <text evidence="8 10">Involved in peptidoglycan biosynthesis. Transports lipid-linked peptidoglycan precursors from the inner to the outer leaflet of the cytoplasmic membrane.</text>
</comment>
<feature type="transmembrane region" description="Helical" evidence="10">
    <location>
        <begin position="74"/>
        <end position="101"/>
    </location>
</feature>
<name>C8PG49_9BACT</name>
<keyword evidence="10" id="KW-0961">Cell wall biogenesis/degradation</keyword>
<evidence type="ECO:0000313" key="11">
    <source>
        <dbReference type="EMBL" id="EEV18087.1"/>
    </source>
</evidence>
<dbReference type="STRING" id="824.CGRAC_1196"/>
<feature type="transmembrane region" description="Helical" evidence="10">
    <location>
        <begin position="307"/>
        <end position="325"/>
    </location>
</feature>
<dbReference type="InterPro" id="IPR004268">
    <property type="entry name" value="MurJ"/>
</dbReference>
<feature type="transmembrane region" description="Helical" evidence="10">
    <location>
        <begin position="121"/>
        <end position="141"/>
    </location>
</feature>
<protein>
    <recommendedName>
        <fullName evidence="10">Probable lipid II flippase MurJ</fullName>
    </recommendedName>
</protein>
<keyword evidence="12" id="KW-1185">Reference proteome</keyword>
<evidence type="ECO:0000256" key="2">
    <source>
        <dbReference type="ARBA" id="ARBA00022475"/>
    </source>
</evidence>
<dbReference type="Pfam" id="PF03023">
    <property type="entry name" value="MurJ"/>
    <property type="match status" value="1"/>
</dbReference>
<comment type="subcellular location">
    <subcellularLocation>
        <location evidence="1 10">Cell membrane</location>
        <topology evidence="1 10">Multi-pass membrane protein</topology>
    </subcellularLocation>
</comment>
<dbReference type="PANTHER" id="PTHR47019">
    <property type="entry name" value="LIPID II FLIPPASE MURJ"/>
    <property type="match status" value="1"/>
</dbReference>
<evidence type="ECO:0000313" key="12">
    <source>
        <dbReference type="Proteomes" id="UP000005709"/>
    </source>
</evidence>
<evidence type="ECO:0000256" key="5">
    <source>
        <dbReference type="ARBA" id="ARBA00022984"/>
    </source>
</evidence>
<accession>C8PG49</accession>
<gene>
    <name evidence="11" type="primary">mviN</name>
    <name evidence="10" type="synonym">murJ</name>
    <name evidence="11" type="ORF">CAMGR0001_0842</name>
</gene>
<evidence type="ECO:0000256" key="9">
    <source>
        <dbReference type="ARBA" id="ARBA00061532"/>
    </source>
</evidence>
<evidence type="ECO:0000256" key="6">
    <source>
        <dbReference type="ARBA" id="ARBA00022989"/>
    </source>
</evidence>
<dbReference type="OrthoDB" id="9786339at2"/>
<dbReference type="GO" id="GO:0034204">
    <property type="term" value="P:lipid translocation"/>
    <property type="evidence" value="ECO:0007669"/>
    <property type="project" value="TreeGrafter"/>
</dbReference>
<dbReference type="GO" id="GO:0071555">
    <property type="term" value="P:cell wall organization"/>
    <property type="evidence" value="ECO:0007669"/>
    <property type="project" value="UniProtKB-KW"/>
</dbReference>
<keyword evidence="3 10" id="KW-0812">Transmembrane</keyword>
<proteinExistence type="inferred from homology"/>
<dbReference type="AlphaFoldDB" id="C8PG49"/>
<organism evidence="11 12">
    <name type="scientific">Campylobacter gracilis RM3268</name>
    <dbReference type="NCBI Taxonomy" id="553220"/>
    <lineage>
        <taxon>Bacteria</taxon>
        <taxon>Pseudomonadati</taxon>
        <taxon>Campylobacterota</taxon>
        <taxon>Epsilonproteobacteria</taxon>
        <taxon>Campylobacterales</taxon>
        <taxon>Campylobacteraceae</taxon>
        <taxon>Campylobacter</taxon>
    </lineage>
</organism>
<evidence type="ECO:0000256" key="7">
    <source>
        <dbReference type="ARBA" id="ARBA00023136"/>
    </source>
</evidence>
<evidence type="ECO:0000256" key="4">
    <source>
        <dbReference type="ARBA" id="ARBA00022960"/>
    </source>
</evidence>
<dbReference type="NCBIfam" id="TIGR01695">
    <property type="entry name" value="murJ_mviN"/>
    <property type="match status" value="1"/>
</dbReference>
<reference evidence="11 12" key="1">
    <citation type="submission" date="2009-07" db="EMBL/GenBank/DDBJ databases">
        <authorList>
            <person name="Madupu R."/>
            <person name="Sebastian Y."/>
            <person name="Durkin A.S."/>
            <person name="Torralba M."/>
            <person name="Methe B."/>
            <person name="Sutton G.G."/>
            <person name="Strausberg R.L."/>
            <person name="Nelson K.E."/>
        </authorList>
    </citation>
    <scope>NUCLEOTIDE SEQUENCE [LARGE SCALE GENOMIC DNA]</scope>
    <source>
        <strain evidence="11 12">RM3268</strain>
    </source>
</reference>
<dbReference type="HAMAP" id="MF_02078">
    <property type="entry name" value="MurJ_MviN"/>
    <property type="match status" value="1"/>
</dbReference>
<keyword evidence="7 10" id="KW-0472">Membrane</keyword>
<keyword evidence="5 10" id="KW-0573">Peptidoglycan synthesis</keyword>
<feature type="transmembrane region" description="Helical" evidence="10">
    <location>
        <begin position="148"/>
        <end position="170"/>
    </location>
</feature>
<feature type="transmembrane region" description="Helical" evidence="10">
    <location>
        <begin position="345"/>
        <end position="367"/>
    </location>
</feature>
<feature type="transmembrane region" description="Helical" evidence="10">
    <location>
        <begin position="230"/>
        <end position="255"/>
    </location>
</feature>
<feature type="transmembrane region" description="Helical" evidence="10">
    <location>
        <begin position="176"/>
        <end position="199"/>
    </location>
</feature>
<evidence type="ECO:0000256" key="10">
    <source>
        <dbReference type="HAMAP-Rule" id="MF_02078"/>
    </source>
</evidence>
<feature type="transmembrane region" description="Helical" evidence="10">
    <location>
        <begin position="267"/>
        <end position="286"/>
    </location>
</feature>